<feature type="compositionally biased region" description="Polar residues" evidence="1">
    <location>
        <begin position="392"/>
        <end position="409"/>
    </location>
</feature>
<comment type="caution">
    <text evidence="2">The sequence shown here is derived from an EMBL/GenBank/DDBJ whole genome shotgun (WGS) entry which is preliminary data.</text>
</comment>
<feature type="region of interest" description="Disordered" evidence="1">
    <location>
        <begin position="172"/>
        <end position="195"/>
    </location>
</feature>
<proteinExistence type="predicted"/>
<dbReference type="AlphaFoldDB" id="A0A818EKD0"/>
<feature type="region of interest" description="Disordered" evidence="1">
    <location>
        <begin position="392"/>
        <end position="423"/>
    </location>
</feature>
<sequence length="423" mass="49905">MSTTNPQHAEFLTCELCKRRYNIDVYKRHINENQCTKRNQRRLPFESIKQRSIRIGDKIFSIQEQTQQQQQTNNDAQISNSREKKKQPLPNINNNNNNKQYQEKFQRILPSNNHRHRLEHAKQLLERRTKYKPPWILKQNNFINDLQLKPNRTSTSLFQTKDISNKIKNRSLSPRKSKENLYSRTRPSPPMTKFKHDALPIKVSGRSQHDYHHIPCQQPVLTHSPKIRIPQVLTASKIQHYQLPGMDQTFSHEPINSGHQSMRKANTWTRSSKQPSPRDAISPIRIPTFRDSSAGPFHDSVIMPANQNYEDIDDEFEIYSPTPPSTPKYQHDRKEIKAIPSSVKQNFTLDEQHTFIRPVTYKKVERFERQQKNDIPKARYLTRFLRNQSPRIPAQSTFHLPPINSSSSAKTHHSPRFNRVPWR</sequence>
<protein>
    <submittedName>
        <fullName evidence="2">Uncharacterized protein</fullName>
    </submittedName>
</protein>
<organism evidence="2 3">
    <name type="scientific">Rotaria socialis</name>
    <dbReference type="NCBI Taxonomy" id="392032"/>
    <lineage>
        <taxon>Eukaryota</taxon>
        <taxon>Metazoa</taxon>
        <taxon>Spiralia</taxon>
        <taxon>Gnathifera</taxon>
        <taxon>Rotifera</taxon>
        <taxon>Eurotatoria</taxon>
        <taxon>Bdelloidea</taxon>
        <taxon>Philodinida</taxon>
        <taxon>Philodinidae</taxon>
        <taxon>Rotaria</taxon>
    </lineage>
</organism>
<dbReference type="Proteomes" id="UP000663872">
    <property type="component" value="Unassembled WGS sequence"/>
</dbReference>
<evidence type="ECO:0000313" key="2">
    <source>
        <dbReference type="EMBL" id="CAF3460533.1"/>
    </source>
</evidence>
<feature type="region of interest" description="Disordered" evidence="1">
    <location>
        <begin position="64"/>
        <end position="99"/>
    </location>
</feature>
<dbReference type="EMBL" id="CAJNYT010002311">
    <property type="protein sequence ID" value="CAF3460533.1"/>
    <property type="molecule type" value="Genomic_DNA"/>
</dbReference>
<feature type="compositionally biased region" description="Basic residues" evidence="1">
    <location>
        <begin position="410"/>
        <end position="423"/>
    </location>
</feature>
<name>A0A818EKD0_9BILA</name>
<evidence type="ECO:0000256" key="1">
    <source>
        <dbReference type="SAM" id="MobiDB-lite"/>
    </source>
</evidence>
<evidence type="ECO:0000313" key="3">
    <source>
        <dbReference type="Proteomes" id="UP000663872"/>
    </source>
</evidence>
<accession>A0A818EKD0</accession>
<gene>
    <name evidence="2" type="ORF">GRG538_LOCUS14901</name>
</gene>
<reference evidence="2" key="1">
    <citation type="submission" date="2021-02" db="EMBL/GenBank/DDBJ databases">
        <authorList>
            <person name="Nowell W R."/>
        </authorList>
    </citation>
    <scope>NUCLEOTIDE SEQUENCE</scope>
</reference>